<accession>A0ACC3BKZ2</accession>
<dbReference type="Proteomes" id="UP000798662">
    <property type="component" value="Chromosome 1"/>
</dbReference>
<proteinExistence type="predicted"/>
<name>A0ACC3BKZ2_PYRYE</name>
<comment type="caution">
    <text evidence="1">The sequence shown here is derived from an EMBL/GenBank/DDBJ whole genome shotgun (WGS) entry which is preliminary data.</text>
</comment>
<keyword evidence="2" id="KW-1185">Reference proteome</keyword>
<organism evidence="1 2">
    <name type="scientific">Pyropia yezoensis</name>
    <name type="common">Susabi-nori</name>
    <name type="synonym">Porphyra yezoensis</name>
    <dbReference type="NCBI Taxonomy" id="2788"/>
    <lineage>
        <taxon>Eukaryota</taxon>
        <taxon>Rhodophyta</taxon>
        <taxon>Bangiophyceae</taxon>
        <taxon>Bangiales</taxon>
        <taxon>Bangiaceae</taxon>
        <taxon>Pyropia</taxon>
    </lineage>
</organism>
<evidence type="ECO:0000313" key="2">
    <source>
        <dbReference type="Proteomes" id="UP000798662"/>
    </source>
</evidence>
<sequence length="156" mass="15864">MAERRGVPRAGGGGAPVRVGEKPVKGGGAVHRGRHGRQPGMQIGGQAARELAGGGWGTTSAGGTTPPGVGGWQAGAWGQVQQSTNNNNKREPGEGGNAGKTSRGYGHARGIERGQQGSKSMCREVDSHGKTPEAFGATPILLLQHSVQGARVECKP</sequence>
<evidence type="ECO:0000313" key="1">
    <source>
        <dbReference type="EMBL" id="KAK1858386.1"/>
    </source>
</evidence>
<gene>
    <name evidence="1" type="ORF">I4F81_000991</name>
</gene>
<dbReference type="EMBL" id="CM020618">
    <property type="protein sequence ID" value="KAK1858386.1"/>
    <property type="molecule type" value="Genomic_DNA"/>
</dbReference>
<protein>
    <submittedName>
        <fullName evidence="1">Uncharacterized protein</fullName>
    </submittedName>
</protein>
<reference evidence="1" key="1">
    <citation type="submission" date="2019-11" db="EMBL/GenBank/DDBJ databases">
        <title>Nori genome reveals adaptations in red seaweeds to the harsh intertidal environment.</title>
        <authorList>
            <person name="Wang D."/>
            <person name="Mao Y."/>
        </authorList>
    </citation>
    <scope>NUCLEOTIDE SEQUENCE</scope>
    <source>
        <tissue evidence="1">Gametophyte</tissue>
    </source>
</reference>